<evidence type="ECO:0000313" key="2">
    <source>
        <dbReference type="WBParaSite" id="PEQ_0000025201-mRNA-1"/>
    </source>
</evidence>
<evidence type="ECO:0000313" key="1">
    <source>
        <dbReference type="Proteomes" id="UP000887564"/>
    </source>
</evidence>
<dbReference type="AlphaFoldDB" id="A0A914R1C7"/>
<accession>A0A914R1C7</accession>
<organism evidence="1 2">
    <name type="scientific">Parascaris equorum</name>
    <name type="common">Equine roundworm</name>
    <dbReference type="NCBI Taxonomy" id="6256"/>
    <lineage>
        <taxon>Eukaryota</taxon>
        <taxon>Metazoa</taxon>
        <taxon>Ecdysozoa</taxon>
        <taxon>Nematoda</taxon>
        <taxon>Chromadorea</taxon>
        <taxon>Rhabditida</taxon>
        <taxon>Spirurina</taxon>
        <taxon>Ascaridomorpha</taxon>
        <taxon>Ascaridoidea</taxon>
        <taxon>Ascarididae</taxon>
        <taxon>Parascaris</taxon>
    </lineage>
</organism>
<sequence length="34" mass="3945">MPYKPTYHGIFMKILSESKYANSISNANILRLSR</sequence>
<name>A0A914R1C7_PAREQ</name>
<dbReference type="Proteomes" id="UP000887564">
    <property type="component" value="Unplaced"/>
</dbReference>
<reference evidence="2" key="1">
    <citation type="submission" date="2022-11" db="UniProtKB">
        <authorList>
            <consortium name="WormBaseParasite"/>
        </authorList>
    </citation>
    <scope>IDENTIFICATION</scope>
</reference>
<keyword evidence="1" id="KW-1185">Reference proteome</keyword>
<protein>
    <submittedName>
        <fullName evidence="2">Uncharacterized protein</fullName>
    </submittedName>
</protein>
<proteinExistence type="predicted"/>
<dbReference type="WBParaSite" id="PEQ_0000025201-mRNA-1">
    <property type="protein sequence ID" value="PEQ_0000025201-mRNA-1"/>
    <property type="gene ID" value="PEQ_0000025201"/>
</dbReference>